<dbReference type="RefSeq" id="WP_115239307.1">
    <property type="nucleotide sequence ID" value="NZ_CACRTM010000005.1"/>
</dbReference>
<feature type="domain" description="DUF4435" evidence="1">
    <location>
        <begin position="21"/>
        <end position="251"/>
    </location>
</feature>
<dbReference type="EMBL" id="CACRTM010000005">
    <property type="protein sequence ID" value="VYT58671.1"/>
    <property type="molecule type" value="Genomic_DNA"/>
</dbReference>
<evidence type="ECO:0000259" key="1">
    <source>
        <dbReference type="Pfam" id="PF14491"/>
    </source>
</evidence>
<accession>A0A6N2XW10</accession>
<proteinExistence type="predicted"/>
<dbReference type="InterPro" id="IPR029492">
    <property type="entry name" value="DUF4435"/>
</dbReference>
<sequence>MLERGLAAKKAKSVFFEERNTIDIYIEDTAVGYKKIYKCILNRLLGERFLINDVFPLGGKTAVLQSWENDRNKRNRPQLHIVDGDIELLGGERRCDSGLYTLPYYCIENIFLCEQSLLDILVEEDPEKERDELSQAFNFTEWNRLNIEPLIKLFITYYLVKKYVPQTQNVHYQVSRLAADNSGVVDIGKVNIRITELETEIIKIISEDELNQEKESILKKIDGNYDIKKYISGKDYLLPLIVTRMKSIVNTKVSNITLKHRISQRCSLEDLSDIESFIFYP</sequence>
<name>A0A6N2XW10_KLEOX</name>
<protein>
    <recommendedName>
        <fullName evidence="1">DUF4435 domain-containing protein</fullName>
    </recommendedName>
</protein>
<gene>
    <name evidence="2" type="ORF">KOLFYP65_02151</name>
</gene>
<dbReference type="AlphaFoldDB" id="A0A6N2XW10"/>
<dbReference type="Pfam" id="PF14491">
    <property type="entry name" value="DUF4435"/>
    <property type="match status" value="1"/>
</dbReference>
<reference evidence="2" key="1">
    <citation type="submission" date="2019-11" db="EMBL/GenBank/DDBJ databases">
        <authorList>
            <person name="Feng L."/>
        </authorList>
    </citation>
    <scope>NUCLEOTIDE SEQUENCE</scope>
    <source>
        <strain evidence="2">KOxytocaLFYP65</strain>
    </source>
</reference>
<evidence type="ECO:0000313" key="2">
    <source>
        <dbReference type="EMBL" id="VYT58671.1"/>
    </source>
</evidence>
<organism evidence="2">
    <name type="scientific">Klebsiella oxytoca</name>
    <dbReference type="NCBI Taxonomy" id="571"/>
    <lineage>
        <taxon>Bacteria</taxon>
        <taxon>Pseudomonadati</taxon>
        <taxon>Pseudomonadota</taxon>
        <taxon>Gammaproteobacteria</taxon>
        <taxon>Enterobacterales</taxon>
        <taxon>Enterobacteriaceae</taxon>
        <taxon>Klebsiella/Raoultella group</taxon>
        <taxon>Klebsiella</taxon>
    </lineage>
</organism>